<proteinExistence type="predicted"/>
<dbReference type="Proteomes" id="UP000234681">
    <property type="component" value="Chromosome 13"/>
</dbReference>
<evidence type="ECO:0000256" key="1">
    <source>
        <dbReference type="SAM" id="MobiDB-lite"/>
    </source>
</evidence>
<dbReference type="AlphaFoldDB" id="A6JGX4"/>
<accession>A6JGX4</accession>
<organism evidence="2 3">
    <name type="scientific">Rattus norvegicus</name>
    <name type="common">Rat</name>
    <dbReference type="NCBI Taxonomy" id="10116"/>
    <lineage>
        <taxon>Eukaryota</taxon>
        <taxon>Metazoa</taxon>
        <taxon>Chordata</taxon>
        <taxon>Craniata</taxon>
        <taxon>Vertebrata</taxon>
        <taxon>Euteleostomi</taxon>
        <taxon>Mammalia</taxon>
        <taxon>Eutheria</taxon>
        <taxon>Euarchontoglires</taxon>
        <taxon>Glires</taxon>
        <taxon>Rodentia</taxon>
        <taxon>Myomorpha</taxon>
        <taxon>Muroidea</taxon>
        <taxon>Muridae</taxon>
        <taxon>Murinae</taxon>
        <taxon>Rattus</taxon>
    </lineage>
</organism>
<evidence type="ECO:0000313" key="2">
    <source>
        <dbReference type="EMBL" id="EDL94980.1"/>
    </source>
</evidence>
<feature type="region of interest" description="Disordered" evidence="1">
    <location>
        <begin position="22"/>
        <end position="44"/>
    </location>
</feature>
<reference evidence="3" key="1">
    <citation type="submission" date="2005-09" db="EMBL/GenBank/DDBJ databases">
        <authorList>
            <person name="Mural R.J."/>
            <person name="Li P.W."/>
            <person name="Adams M.D."/>
            <person name="Amanatides P.G."/>
            <person name="Baden-Tillson H."/>
            <person name="Barnstead M."/>
            <person name="Chin S.H."/>
            <person name="Dew I."/>
            <person name="Evans C.A."/>
            <person name="Ferriera S."/>
            <person name="Flanigan M."/>
            <person name="Fosler C."/>
            <person name="Glodek A."/>
            <person name="Gu Z."/>
            <person name="Holt R.A."/>
            <person name="Jennings D."/>
            <person name="Kraft C.L."/>
            <person name="Lu F."/>
            <person name="Nguyen T."/>
            <person name="Nusskern D.R."/>
            <person name="Pfannkoch C.M."/>
            <person name="Sitter C."/>
            <person name="Sutton G.G."/>
            <person name="Venter J.C."/>
            <person name="Wang Z."/>
            <person name="Woodage T."/>
            <person name="Zheng X.H."/>
            <person name="Zhong F."/>
        </authorList>
    </citation>
    <scope>NUCLEOTIDE SEQUENCE [LARGE SCALE GENOMIC DNA]</scope>
    <source>
        <strain>BN</strain>
        <strain evidence="3">Sprague-Dawley</strain>
    </source>
</reference>
<gene>
    <name evidence="2" type="ORF">rCG_20157</name>
</gene>
<evidence type="ECO:0000313" key="3">
    <source>
        <dbReference type="Proteomes" id="UP000234681"/>
    </source>
</evidence>
<protein>
    <submittedName>
        <fullName evidence="2">RCG20157</fullName>
    </submittedName>
</protein>
<feature type="compositionally biased region" description="Basic and acidic residues" evidence="1">
    <location>
        <begin position="24"/>
        <end position="44"/>
    </location>
</feature>
<dbReference type="EMBL" id="CH473985">
    <property type="protein sequence ID" value="EDL94980.1"/>
    <property type="molecule type" value="Genomic_DNA"/>
</dbReference>
<name>A6JGX4_RAT</name>
<sequence length="44" mass="4961">MAVWGINAPSLSRCMCVNRSRKGGIQEKKQRMQEIGQGREEPLS</sequence>